<dbReference type="PRINTS" id="PR00320">
    <property type="entry name" value="GPROTEINBRPT"/>
</dbReference>
<dbReference type="eggNOG" id="KOG0275">
    <property type="taxonomic scope" value="Eukaryota"/>
</dbReference>
<dbReference type="Pfam" id="PF17814">
    <property type="entry name" value="LisH_TPL"/>
    <property type="match status" value="1"/>
</dbReference>
<evidence type="ECO:0000256" key="9">
    <source>
        <dbReference type="SAM" id="MobiDB-lite"/>
    </source>
</evidence>
<feature type="repeat" description="WD" evidence="8">
    <location>
        <begin position="372"/>
        <end position="417"/>
    </location>
</feature>
<protein>
    <recommendedName>
        <fullName evidence="10">TPL/SMU1 LisH-like dimerisation domain-containing protein</fullName>
    </recommendedName>
</protein>
<dbReference type="PROSITE" id="PS50294">
    <property type="entry name" value="WD_REPEATS_REGION"/>
    <property type="match status" value="2"/>
</dbReference>
<feature type="region of interest" description="Disordered" evidence="9">
    <location>
        <begin position="205"/>
        <end position="228"/>
    </location>
</feature>
<dbReference type="SMART" id="SM00667">
    <property type="entry name" value="LisH"/>
    <property type="match status" value="1"/>
</dbReference>
<dbReference type="SMART" id="SM00320">
    <property type="entry name" value="WD40"/>
    <property type="match status" value="5"/>
</dbReference>
<keyword evidence="5" id="KW-0508">mRNA splicing</keyword>
<evidence type="ECO:0000256" key="6">
    <source>
        <dbReference type="ARBA" id="ARBA00023242"/>
    </source>
</evidence>
<dbReference type="InterPro" id="IPR054532">
    <property type="entry name" value="TPL_SMU1_LisH-like"/>
</dbReference>
<keyword evidence="4" id="KW-0677">Repeat</keyword>
<sequence length="569" mass="59842">MAAAPLIASDIGIGSVEIDASDVVRLVLQFLKEHGLSSSAAELERESGVLVNAVEAKGRLVGDVRSGRWDAVLPALASVELPAEAAAAVHEHACYELCDAGEGDVARELLRHKTLQKLRGAEPERFLRLERAVGRAAATGGYGGEAPWPRGETRESRRAAVADDVAGAVGAVAPGRLVSLLGMALRWQAHCGDLRGSGGRRVDVFRGDAGDPLSRKSEEERPPKRAAGAVRLGAGSKPLCCAFAPDGSALITGSSDGFVELWDPASCRLRTDLPYQRDDELLMHDAPVLALAPSLDGTALASGDRDGCLKVWRLATGQCARKFPKAQQQAASAGAEESAVAWSRDGSQLLTASSDGAVRSHGLKSGRTLQQFRGHGGSVSAVAYLRSSGESSDAVVSGSADGTVRVWDPRSAETVSTFSPPKALAKLERRAVADKERAVVAVLQQPGSESKFFVVDKSPTAVLADLRTGVAVAAFSSRDEPAKPPSEAAHALRKPGCDFVAAALSRPRGDYLYCLGEDKVLYCFHVQSAALDRCCPIDDAKDVVGLAVHPHRNVVASFGDGDKLLLWKS</sequence>
<evidence type="ECO:0000256" key="5">
    <source>
        <dbReference type="ARBA" id="ARBA00023187"/>
    </source>
</evidence>
<dbReference type="InterPro" id="IPR015943">
    <property type="entry name" value="WD40/YVTN_repeat-like_dom_sf"/>
</dbReference>
<name>F0Y802_AURAN</name>
<evidence type="ECO:0000313" key="12">
    <source>
        <dbReference type="Proteomes" id="UP000002729"/>
    </source>
</evidence>
<evidence type="ECO:0000256" key="8">
    <source>
        <dbReference type="PROSITE-ProRule" id="PRU00221"/>
    </source>
</evidence>
<dbReference type="EMBL" id="GL833127">
    <property type="protein sequence ID" value="EGB08520.1"/>
    <property type="molecule type" value="Genomic_DNA"/>
</dbReference>
<dbReference type="KEGG" id="aaf:AURANDRAFT_25560"/>
<proteinExistence type="inferred from homology"/>
<evidence type="ECO:0000256" key="7">
    <source>
        <dbReference type="ARBA" id="ARBA00025801"/>
    </source>
</evidence>
<dbReference type="OMA" id="MMKQQEP"/>
<keyword evidence="2 8" id="KW-0853">WD repeat</keyword>
<reference evidence="11 12" key="1">
    <citation type="journal article" date="2011" name="Proc. Natl. Acad. Sci. U.S.A.">
        <title>Niche of harmful alga Aureococcus anophagefferens revealed through ecogenomics.</title>
        <authorList>
            <person name="Gobler C.J."/>
            <person name="Berry D.L."/>
            <person name="Dyhrman S.T."/>
            <person name="Wilhelm S.W."/>
            <person name="Salamov A."/>
            <person name="Lobanov A.V."/>
            <person name="Zhang Y."/>
            <person name="Collier J.L."/>
            <person name="Wurch L.L."/>
            <person name="Kustka A.B."/>
            <person name="Dill B.D."/>
            <person name="Shah M."/>
            <person name="VerBerkmoes N.C."/>
            <person name="Kuo A."/>
            <person name="Terry A."/>
            <person name="Pangilinan J."/>
            <person name="Lindquist E.A."/>
            <person name="Lucas S."/>
            <person name="Paulsen I.T."/>
            <person name="Hattenrath-Lehmann T.K."/>
            <person name="Talmage S.C."/>
            <person name="Walker E.A."/>
            <person name="Koch F."/>
            <person name="Burson A.M."/>
            <person name="Marcoval M.A."/>
            <person name="Tang Y.Z."/>
            <person name="Lecleir G.R."/>
            <person name="Coyne K.J."/>
            <person name="Berg G.M."/>
            <person name="Bertrand E.M."/>
            <person name="Saito M.A."/>
            <person name="Gladyshev V.N."/>
            <person name="Grigoriev I.V."/>
        </authorList>
    </citation>
    <scope>NUCLEOTIDE SEQUENCE [LARGE SCALE GENOMIC DNA]</scope>
    <source>
        <strain evidence="12">CCMP 1984</strain>
    </source>
</reference>
<dbReference type="InParanoid" id="F0Y802"/>
<dbReference type="Gene3D" id="2.130.10.10">
    <property type="entry name" value="YVTN repeat-like/Quinoprotein amine dehydrogenase"/>
    <property type="match status" value="1"/>
</dbReference>
<dbReference type="OrthoDB" id="538223at2759"/>
<keyword evidence="3" id="KW-0507">mRNA processing</keyword>
<dbReference type="GO" id="GO:0000398">
    <property type="term" value="P:mRNA splicing, via spliceosome"/>
    <property type="evidence" value="ECO:0007669"/>
    <property type="project" value="InterPro"/>
</dbReference>
<dbReference type="InterPro" id="IPR045184">
    <property type="entry name" value="SMU1"/>
</dbReference>
<gene>
    <name evidence="11" type="ORF">AURANDRAFT_25560</name>
</gene>
<evidence type="ECO:0000259" key="10">
    <source>
        <dbReference type="Pfam" id="PF17814"/>
    </source>
</evidence>
<dbReference type="PROSITE" id="PS50082">
    <property type="entry name" value="WD_REPEATS_2"/>
    <property type="match status" value="3"/>
</dbReference>
<evidence type="ECO:0000313" key="11">
    <source>
        <dbReference type="EMBL" id="EGB08520.1"/>
    </source>
</evidence>
<dbReference type="InterPro" id="IPR001680">
    <property type="entry name" value="WD40_rpt"/>
</dbReference>
<dbReference type="SUPFAM" id="SSF50978">
    <property type="entry name" value="WD40 repeat-like"/>
    <property type="match status" value="1"/>
</dbReference>
<dbReference type="Pfam" id="PF00400">
    <property type="entry name" value="WD40"/>
    <property type="match status" value="4"/>
</dbReference>
<dbReference type="GO" id="GO:0005634">
    <property type="term" value="C:nucleus"/>
    <property type="evidence" value="ECO:0007669"/>
    <property type="project" value="UniProtKB-SubCell"/>
</dbReference>
<dbReference type="PANTHER" id="PTHR22848">
    <property type="entry name" value="WD40 REPEAT PROTEIN"/>
    <property type="match status" value="1"/>
</dbReference>
<comment type="subcellular location">
    <subcellularLocation>
        <location evidence="1">Nucleus</location>
    </subcellularLocation>
</comment>
<dbReference type="FunCoup" id="F0Y802">
    <property type="interactions" value="577"/>
</dbReference>
<dbReference type="InterPro" id="IPR036322">
    <property type="entry name" value="WD40_repeat_dom_sf"/>
</dbReference>
<dbReference type="Proteomes" id="UP000002729">
    <property type="component" value="Unassembled WGS sequence"/>
</dbReference>
<accession>F0Y802</accession>
<dbReference type="RefSeq" id="XP_009036530.1">
    <property type="nucleotide sequence ID" value="XM_009038282.1"/>
</dbReference>
<feature type="compositionally biased region" description="Basic and acidic residues" evidence="9">
    <location>
        <begin position="205"/>
        <end position="223"/>
    </location>
</feature>
<comment type="similarity">
    <text evidence="7">Belongs to the WD repeat SMU1 family.</text>
</comment>
<keyword evidence="6" id="KW-0539">Nucleus</keyword>
<evidence type="ECO:0000256" key="2">
    <source>
        <dbReference type="ARBA" id="ARBA00022574"/>
    </source>
</evidence>
<dbReference type="GeneID" id="20220067"/>
<evidence type="ECO:0000256" key="3">
    <source>
        <dbReference type="ARBA" id="ARBA00022664"/>
    </source>
</evidence>
<feature type="domain" description="TPL/SMU1 LisH-like dimerisation" evidence="10">
    <location>
        <begin position="20"/>
        <end position="49"/>
    </location>
</feature>
<evidence type="ECO:0000256" key="1">
    <source>
        <dbReference type="ARBA" id="ARBA00004123"/>
    </source>
</evidence>
<evidence type="ECO:0000256" key="4">
    <source>
        <dbReference type="ARBA" id="ARBA00022737"/>
    </source>
</evidence>
<dbReference type="AlphaFoldDB" id="F0Y802"/>
<dbReference type="InterPro" id="IPR006594">
    <property type="entry name" value="LisH"/>
</dbReference>
<organism evidence="12">
    <name type="scientific">Aureococcus anophagefferens</name>
    <name type="common">Harmful bloom alga</name>
    <dbReference type="NCBI Taxonomy" id="44056"/>
    <lineage>
        <taxon>Eukaryota</taxon>
        <taxon>Sar</taxon>
        <taxon>Stramenopiles</taxon>
        <taxon>Ochrophyta</taxon>
        <taxon>Pelagophyceae</taxon>
        <taxon>Pelagomonadales</taxon>
        <taxon>Pelagomonadaceae</taxon>
        <taxon>Aureococcus</taxon>
    </lineage>
</organism>
<dbReference type="InterPro" id="IPR020472">
    <property type="entry name" value="WD40_PAC1"/>
</dbReference>
<keyword evidence="12" id="KW-1185">Reference proteome</keyword>
<feature type="repeat" description="WD" evidence="8">
    <location>
        <begin position="242"/>
        <end position="263"/>
    </location>
</feature>
<feature type="repeat" description="WD" evidence="8">
    <location>
        <begin position="281"/>
        <end position="322"/>
    </location>
</feature>
<dbReference type="PROSITE" id="PS50896">
    <property type="entry name" value="LISH"/>
    <property type="match status" value="1"/>
</dbReference>